<comment type="caution">
    <text evidence="1">The sequence shown here is derived from an EMBL/GenBank/DDBJ whole genome shotgun (WGS) entry which is preliminary data.</text>
</comment>
<dbReference type="EMBL" id="ACFU01000001">
    <property type="protein sequence ID" value="EEF15499.1"/>
    <property type="molecule type" value="Genomic_DNA"/>
</dbReference>
<protein>
    <submittedName>
        <fullName evidence="1">Uncharacterized protein</fullName>
    </submittedName>
</protein>
<proteinExistence type="predicted"/>
<dbReference type="Proteomes" id="UP000003082">
    <property type="component" value="Unassembled WGS sequence"/>
</dbReference>
<organism evidence="1 2">
    <name type="scientific">Campylobacter rectus RM3267</name>
    <dbReference type="NCBI Taxonomy" id="553218"/>
    <lineage>
        <taxon>Bacteria</taxon>
        <taxon>Pseudomonadati</taxon>
        <taxon>Campylobacterota</taxon>
        <taxon>Epsilonproteobacteria</taxon>
        <taxon>Campylobacterales</taxon>
        <taxon>Campylobacteraceae</taxon>
        <taxon>Campylobacter</taxon>
    </lineage>
</organism>
<name>B9CXP1_CAMRE</name>
<sequence length="39" mass="4448">MKVKKKKLNVKNYKIAGYNSIKKLTITLLVFLIKDAAPI</sequence>
<reference evidence="1 2" key="1">
    <citation type="submission" date="2008-08" db="EMBL/GenBank/DDBJ databases">
        <authorList>
            <person name="Madupu R."/>
            <person name="Durkin A.S."/>
            <person name="Torralba M."/>
            <person name="Methe B."/>
            <person name="Sutton G.G."/>
            <person name="Strausberg R.L."/>
            <person name="Nelson K.E."/>
        </authorList>
    </citation>
    <scope>NUCLEOTIDE SEQUENCE [LARGE SCALE GENOMIC DNA]</scope>
    <source>
        <strain evidence="1 2">RM3267</strain>
    </source>
</reference>
<evidence type="ECO:0000313" key="1">
    <source>
        <dbReference type="EMBL" id="EEF15499.1"/>
    </source>
</evidence>
<dbReference type="AlphaFoldDB" id="B9CXP1"/>
<accession>B9CXP1</accession>
<evidence type="ECO:0000313" key="2">
    <source>
        <dbReference type="Proteomes" id="UP000003082"/>
    </source>
</evidence>
<keyword evidence="2" id="KW-1185">Reference proteome</keyword>
<gene>
    <name evidence="1" type="ORF">CAMRE0001_0098</name>
</gene>